<reference evidence="1 2" key="1">
    <citation type="submission" date="2024-06" db="EMBL/GenBank/DDBJ databases">
        <authorList>
            <person name="Kaempfer P."/>
            <person name="Viver T."/>
        </authorList>
    </citation>
    <scope>NUCLEOTIDE SEQUENCE [LARGE SCALE GENOMIC DNA]</scope>
    <source>
        <strain evidence="1 2">ST-75</strain>
    </source>
</reference>
<gene>
    <name evidence="1" type="ORF">ABS768_09195</name>
</gene>
<dbReference type="RefSeq" id="WP_408074680.1">
    <property type="nucleotide sequence ID" value="NZ_JBELQB010000006.1"/>
</dbReference>
<evidence type="ECO:0000313" key="1">
    <source>
        <dbReference type="EMBL" id="MFL9837670.1"/>
    </source>
</evidence>
<proteinExistence type="predicted"/>
<sequence>MAKLEIVVPKVHCIKRTDLFFKDEVFLVVIVTAGNRQDLTNDVSAPKIVFTGITPLLKLKKGEMKVFDLGEEWKADLGDAEAYSVLFGLYEHDGGDLYDAMQTEITQITEPEGFNFNDLIKEIWEKIKQNLEDGVSMGDFLSALVITARGVFKHIMKDDLIGSDIFSAHISDDDATFIRDFRDMRGGGSKYDMQFQVKLTEL</sequence>
<name>A0ABW8YCM6_9FLAO</name>
<keyword evidence="2" id="KW-1185">Reference proteome</keyword>
<protein>
    <submittedName>
        <fullName evidence="1">Uncharacterized protein</fullName>
    </submittedName>
</protein>
<accession>A0ABW8YCM6</accession>
<evidence type="ECO:0000313" key="2">
    <source>
        <dbReference type="Proteomes" id="UP001629059"/>
    </source>
</evidence>
<dbReference type="EMBL" id="JBELQB010000006">
    <property type="protein sequence ID" value="MFL9837670.1"/>
    <property type="molecule type" value="Genomic_DNA"/>
</dbReference>
<organism evidence="1 2">
    <name type="scientific">Flavobacterium rhizophilum</name>
    <dbReference type="NCBI Taxonomy" id="3163296"/>
    <lineage>
        <taxon>Bacteria</taxon>
        <taxon>Pseudomonadati</taxon>
        <taxon>Bacteroidota</taxon>
        <taxon>Flavobacteriia</taxon>
        <taxon>Flavobacteriales</taxon>
        <taxon>Flavobacteriaceae</taxon>
        <taxon>Flavobacterium</taxon>
    </lineage>
</organism>
<dbReference type="Proteomes" id="UP001629059">
    <property type="component" value="Unassembled WGS sequence"/>
</dbReference>
<comment type="caution">
    <text evidence="1">The sequence shown here is derived from an EMBL/GenBank/DDBJ whole genome shotgun (WGS) entry which is preliminary data.</text>
</comment>